<dbReference type="AlphaFoldDB" id="A0A9N7UHJ3"/>
<organism evidence="2 3">
    <name type="scientific">Pleuronectes platessa</name>
    <name type="common">European plaice</name>
    <dbReference type="NCBI Taxonomy" id="8262"/>
    <lineage>
        <taxon>Eukaryota</taxon>
        <taxon>Metazoa</taxon>
        <taxon>Chordata</taxon>
        <taxon>Craniata</taxon>
        <taxon>Vertebrata</taxon>
        <taxon>Euteleostomi</taxon>
        <taxon>Actinopterygii</taxon>
        <taxon>Neopterygii</taxon>
        <taxon>Teleostei</taxon>
        <taxon>Neoteleostei</taxon>
        <taxon>Acanthomorphata</taxon>
        <taxon>Carangaria</taxon>
        <taxon>Pleuronectiformes</taxon>
        <taxon>Pleuronectoidei</taxon>
        <taxon>Pleuronectidae</taxon>
        <taxon>Pleuronectes</taxon>
    </lineage>
</organism>
<feature type="region of interest" description="Disordered" evidence="1">
    <location>
        <begin position="1"/>
        <end position="65"/>
    </location>
</feature>
<sequence length="204" mass="22976">MPAGDGEETQKRRPETYSLSSAALSESFVNHRPRGSEERGMKGGGGERRRRRRRVQAGTGDGGVNQYLRTRASKEGGGLTESRSSVCHRCEHHEKHFQETNTQQELINLSEKKKKAKRISCCVLICGSGHSSEFLPEGCLEKVLEKVWRTSGEPLENLWKMSTDEKRHGPWDKLSAVWARKPSPVPVLAHRISAERSTVTRSWL</sequence>
<gene>
    <name evidence="2" type="ORF">PLEPLA_LOCUS18539</name>
</gene>
<name>A0A9N7UHJ3_PLEPL</name>
<evidence type="ECO:0000313" key="3">
    <source>
        <dbReference type="Proteomes" id="UP001153269"/>
    </source>
</evidence>
<keyword evidence="3" id="KW-1185">Reference proteome</keyword>
<reference evidence="2" key="1">
    <citation type="submission" date="2020-03" db="EMBL/GenBank/DDBJ databases">
        <authorList>
            <person name="Weist P."/>
        </authorList>
    </citation>
    <scope>NUCLEOTIDE SEQUENCE</scope>
</reference>
<dbReference type="Proteomes" id="UP001153269">
    <property type="component" value="Unassembled WGS sequence"/>
</dbReference>
<proteinExistence type="predicted"/>
<comment type="caution">
    <text evidence="2">The sequence shown here is derived from an EMBL/GenBank/DDBJ whole genome shotgun (WGS) entry which is preliminary data.</text>
</comment>
<evidence type="ECO:0000256" key="1">
    <source>
        <dbReference type="SAM" id="MobiDB-lite"/>
    </source>
</evidence>
<protein>
    <submittedName>
        <fullName evidence="2">Uncharacterized protein</fullName>
    </submittedName>
</protein>
<feature type="compositionally biased region" description="Polar residues" evidence="1">
    <location>
        <begin position="17"/>
        <end position="28"/>
    </location>
</feature>
<dbReference type="EMBL" id="CADEAL010001244">
    <property type="protein sequence ID" value="CAB1430557.1"/>
    <property type="molecule type" value="Genomic_DNA"/>
</dbReference>
<feature type="compositionally biased region" description="Basic and acidic residues" evidence="1">
    <location>
        <begin position="34"/>
        <end position="47"/>
    </location>
</feature>
<evidence type="ECO:0000313" key="2">
    <source>
        <dbReference type="EMBL" id="CAB1430557.1"/>
    </source>
</evidence>
<accession>A0A9N7UHJ3</accession>